<dbReference type="AlphaFoldDB" id="A0A426ZUV3"/>
<feature type="region of interest" description="Disordered" evidence="1">
    <location>
        <begin position="132"/>
        <end position="152"/>
    </location>
</feature>
<evidence type="ECO:0000256" key="1">
    <source>
        <dbReference type="SAM" id="MobiDB-lite"/>
    </source>
</evidence>
<evidence type="ECO:0000313" key="2">
    <source>
        <dbReference type="EMBL" id="RRT67754.1"/>
    </source>
</evidence>
<reference evidence="2 3" key="1">
    <citation type="journal article" date="2014" name="Agronomy (Basel)">
        <title>A Draft Genome Sequence for Ensete ventricosum, the Drought-Tolerant Tree Against Hunger.</title>
        <authorList>
            <person name="Harrison J."/>
            <person name="Moore K.A."/>
            <person name="Paszkiewicz K."/>
            <person name="Jones T."/>
            <person name="Grant M."/>
            <person name="Ambacheew D."/>
            <person name="Muzemil S."/>
            <person name="Studholme D.J."/>
        </authorList>
    </citation>
    <scope>NUCLEOTIDE SEQUENCE [LARGE SCALE GENOMIC DNA]</scope>
</reference>
<sequence>MMLLKLVTGRVIAEDDVAEHRGDGEQNGNCSRKETLPVMSPMEKRVSRGSTSPLKLEHHIEEGVADDRKEEAGSVGAMERGICTDEEKAQRSTPVAESRSGAFLFRKNEINGVGAGAVNGVAEAMVNNGTIERDREIRKAAPEVAKEENEQS</sequence>
<organism evidence="2 3">
    <name type="scientific">Ensete ventricosum</name>
    <name type="common">Abyssinian banana</name>
    <name type="synonym">Musa ensete</name>
    <dbReference type="NCBI Taxonomy" id="4639"/>
    <lineage>
        <taxon>Eukaryota</taxon>
        <taxon>Viridiplantae</taxon>
        <taxon>Streptophyta</taxon>
        <taxon>Embryophyta</taxon>
        <taxon>Tracheophyta</taxon>
        <taxon>Spermatophyta</taxon>
        <taxon>Magnoliopsida</taxon>
        <taxon>Liliopsida</taxon>
        <taxon>Zingiberales</taxon>
        <taxon>Musaceae</taxon>
        <taxon>Ensete</taxon>
    </lineage>
</organism>
<protein>
    <submittedName>
        <fullName evidence="2">Uncharacterized protein</fullName>
    </submittedName>
</protein>
<evidence type="ECO:0000313" key="3">
    <source>
        <dbReference type="Proteomes" id="UP000287651"/>
    </source>
</evidence>
<gene>
    <name evidence="2" type="ORF">B296_00020822</name>
</gene>
<accession>A0A426ZUV3</accession>
<dbReference type="EMBL" id="AMZH03004923">
    <property type="protein sequence ID" value="RRT67754.1"/>
    <property type="molecule type" value="Genomic_DNA"/>
</dbReference>
<dbReference type="Proteomes" id="UP000287651">
    <property type="component" value="Unassembled WGS sequence"/>
</dbReference>
<feature type="region of interest" description="Disordered" evidence="1">
    <location>
        <begin position="41"/>
        <end position="98"/>
    </location>
</feature>
<proteinExistence type="predicted"/>
<comment type="caution">
    <text evidence="2">The sequence shown here is derived from an EMBL/GenBank/DDBJ whole genome shotgun (WGS) entry which is preliminary data.</text>
</comment>
<feature type="compositionally biased region" description="Basic and acidic residues" evidence="1">
    <location>
        <begin position="55"/>
        <end position="72"/>
    </location>
</feature>
<name>A0A426ZUV3_ENSVE</name>